<dbReference type="InterPro" id="IPR011333">
    <property type="entry name" value="SKP1/BTB/POZ_sf"/>
</dbReference>
<sequence length="232" mass="26398">MTTVEAACLSGPDLAPASNAHNLSRHLNYYFGENITFKVENCLFNVPRYHFERSSEIFATMFTLPAGHGAQTEGRSDENPVVLEGVSSVDFQALLKVLHPLNILNPRALTTEEWISVLKLSTQWGFFDARKLAILNHKIHRPDDLGHVQRISLARQYQVGIWLRPGYIYLATRDDDISRVEAAAIGWETAFLITQLRERAWRIAHRRPNIAEVEHNFGEEFKQAELASAEFL</sequence>
<dbReference type="EMBL" id="JARIHO010000002">
    <property type="protein sequence ID" value="KAJ7366226.1"/>
    <property type="molecule type" value="Genomic_DNA"/>
</dbReference>
<organism evidence="1 2">
    <name type="scientific">Mycena albidolilacea</name>
    <dbReference type="NCBI Taxonomy" id="1033008"/>
    <lineage>
        <taxon>Eukaryota</taxon>
        <taxon>Fungi</taxon>
        <taxon>Dikarya</taxon>
        <taxon>Basidiomycota</taxon>
        <taxon>Agaricomycotina</taxon>
        <taxon>Agaricomycetes</taxon>
        <taxon>Agaricomycetidae</taxon>
        <taxon>Agaricales</taxon>
        <taxon>Marasmiineae</taxon>
        <taxon>Mycenaceae</taxon>
        <taxon>Mycena</taxon>
    </lineage>
</organism>
<dbReference type="SUPFAM" id="SSF54695">
    <property type="entry name" value="POZ domain"/>
    <property type="match status" value="1"/>
</dbReference>
<proteinExistence type="predicted"/>
<accession>A0AAD7AQQ3</accession>
<evidence type="ECO:0000313" key="2">
    <source>
        <dbReference type="Proteomes" id="UP001218218"/>
    </source>
</evidence>
<evidence type="ECO:0008006" key="3">
    <source>
        <dbReference type="Google" id="ProtNLM"/>
    </source>
</evidence>
<reference evidence="1" key="1">
    <citation type="submission" date="2023-03" db="EMBL/GenBank/DDBJ databases">
        <title>Massive genome expansion in bonnet fungi (Mycena s.s.) driven by repeated elements and novel gene families across ecological guilds.</title>
        <authorList>
            <consortium name="Lawrence Berkeley National Laboratory"/>
            <person name="Harder C.B."/>
            <person name="Miyauchi S."/>
            <person name="Viragh M."/>
            <person name="Kuo A."/>
            <person name="Thoen E."/>
            <person name="Andreopoulos B."/>
            <person name="Lu D."/>
            <person name="Skrede I."/>
            <person name="Drula E."/>
            <person name="Henrissat B."/>
            <person name="Morin E."/>
            <person name="Kohler A."/>
            <person name="Barry K."/>
            <person name="LaButti K."/>
            <person name="Morin E."/>
            <person name="Salamov A."/>
            <person name="Lipzen A."/>
            <person name="Mereny Z."/>
            <person name="Hegedus B."/>
            <person name="Baldrian P."/>
            <person name="Stursova M."/>
            <person name="Weitz H."/>
            <person name="Taylor A."/>
            <person name="Grigoriev I.V."/>
            <person name="Nagy L.G."/>
            <person name="Martin F."/>
            <person name="Kauserud H."/>
        </authorList>
    </citation>
    <scope>NUCLEOTIDE SEQUENCE</scope>
    <source>
        <strain evidence="1">CBHHK002</strain>
    </source>
</reference>
<evidence type="ECO:0000313" key="1">
    <source>
        <dbReference type="EMBL" id="KAJ7366226.1"/>
    </source>
</evidence>
<keyword evidence="2" id="KW-1185">Reference proteome</keyword>
<name>A0AAD7AQQ3_9AGAR</name>
<dbReference type="AlphaFoldDB" id="A0AAD7AQQ3"/>
<comment type="caution">
    <text evidence="1">The sequence shown here is derived from an EMBL/GenBank/DDBJ whole genome shotgun (WGS) entry which is preliminary data.</text>
</comment>
<dbReference type="Gene3D" id="3.30.710.10">
    <property type="entry name" value="Potassium Channel Kv1.1, Chain A"/>
    <property type="match status" value="1"/>
</dbReference>
<protein>
    <recommendedName>
        <fullName evidence="3">BTB domain-containing protein</fullName>
    </recommendedName>
</protein>
<dbReference type="Proteomes" id="UP001218218">
    <property type="component" value="Unassembled WGS sequence"/>
</dbReference>
<gene>
    <name evidence="1" type="ORF">DFH08DRAFT_833739</name>
</gene>